<feature type="domain" description="DUF7918" evidence="1">
    <location>
        <begin position="150"/>
        <end position="265"/>
    </location>
</feature>
<name>A0A066X2F6_COLSU</name>
<dbReference type="Pfam" id="PF25534">
    <property type="entry name" value="DUF7918"/>
    <property type="match status" value="2"/>
</dbReference>
<reference evidence="3" key="1">
    <citation type="journal article" date="2014" name="Genome Announc.">
        <title>Draft genome sequence of Colletotrichum sublineola, a destructive pathogen of cultivated sorghum.</title>
        <authorList>
            <person name="Baroncelli R."/>
            <person name="Sanz-Martin J.M."/>
            <person name="Rech G.E."/>
            <person name="Sukno S.A."/>
            <person name="Thon M.R."/>
        </authorList>
    </citation>
    <scope>NUCLEOTIDE SEQUENCE [LARGE SCALE GENOMIC DNA]</scope>
    <source>
        <strain evidence="3">TX430BB</strain>
    </source>
</reference>
<organism evidence="2 3">
    <name type="scientific">Colletotrichum sublineola</name>
    <name type="common">Sorghum anthracnose fungus</name>
    <dbReference type="NCBI Taxonomy" id="1173701"/>
    <lineage>
        <taxon>Eukaryota</taxon>
        <taxon>Fungi</taxon>
        <taxon>Dikarya</taxon>
        <taxon>Ascomycota</taxon>
        <taxon>Pezizomycotina</taxon>
        <taxon>Sordariomycetes</taxon>
        <taxon>Hypocreomycetidae</taxon>
        <taxon>Glomerellales</taxon>
        <taxon>Glomerellaceae</taxon>
        <taxon>Colletotrichum</taxon>
        <taxon>Colletotrichum graminicola species complex</taxon>
    </lineage>
</organism>
<dbReference type="eggNOG" id="ENOG502SAV6">
    <property type="taxonomic scope" value="Eukaryota"/>
</dbReference>
<keyword evidence="3" id="KW-1185">Reference proteome</keyword>
<feature type="domain" description="DUF7918" evidence="1">
    <location>
        <begin position="9"/>
        <end position="133"/>
    </location>
</feature>
<dbReference type="Proteomes" id="UP000027238">
    <property type="component" value="Unassembled WGS sequence"/>
</dbReference>
<dbReference type="OrthoDB" id="3364132at2759"/>
<gene>
    <name evidence="2" type="ORF">CSUB01_12282</name>
</gene>
<dbReference type="EMBL" id="JMSE01001262">
    <property type="protein sequence ID" value="KDN63137.1"/>
    <property type="molecule type" value="Genomic_DNA"/>
</dbReference>
<sequence length="361" mass="40885">MAIIRDFPGVKVTVQIDGRDAIEYDDPDGFETDTNRKNARWRTFRYVESKDDAFFSIRYQIDNSHRWESPDHAFALTLYVDGKRADGIVCEARRFLNFNPNYVSESAIEGSRQKSTTSDYDRLKKFKFSKVTTCMLQPRPMRPAPLAESISVDDAANDRVKADTAKAKLLGVIEVFIYPMIITGPSRYTNSSHCHDAQDGNFEIAEKALKGRAVSHGTSFADGGIVSQKPTVTAEYLNNHNPIAAFSFKYRSRDALHKELVIPRSPSPEPIAGLSEAEIRRLAVERLDDINVSIPDSFTKQCNADLIQNRHGSPSVKRESRRPIIKREYAEILDLTEEPAKREWKKIKIEGNRVAIDLTDD</sequence>
<proteinExistence type="predicted"/>
<dbReference type="OMA" id="HVTARIR"/>
<accession>A0A066X2F6</accession>
<protein>
    <recommendedName>
        <fullName evidence="1">DUF7918 domain-containing protein</fullName>
    </recommendedName>
</protein>
<dbReference type="PANTHER" id="PTHR36223">
    <property type="entry name" value="BETA-LACTAMASE-TYPE TRANSPEPTIDASE FOLD DOMAIN CONTAINING PROTEIN"/>
    <property type="match status" value="1"/>
</dbReference>
<comment type="caution">
    <text evidence="2">The sequence shown here is derived from an EMBL/GenBank/DDBJ whole genome shotgun (WGS) entry which is preliminary data.</text>
</comment>
<evidence type="ECO:0000313" key="2">
    <source>
        <dbReference type="EMBL" id="KDN63137.1"/>
    </source>
</evidence>
<evidence type="ECO:0000313" key="3">
    <source>
        <dbReference type="Proteomes" id="UP000027238"/>
    </source>
</evidence>
<evidence type="ECO:0000259" key="1">
    <source>
        <dbReference type="Pfam" id="PF25534"/>
    </source>
</evidence>
<dbReference type="InterPro" id="IPR057678">
    <property type="entry name" value="DUF7918"/>
</dbReference>
<dbReference type="PANTHER" id="PTHR36223:SF1">
    <property type="entry name" value="TRANSCRIPTION ELONGATION FACTOR EAF N-TERMINAL DOMAIN-CONTAINING PROTEIN"/>
    <property type="match status" value="1"/>
</dbReference>
<dbReference type="AlphaFoldDB" id="A0A066X2F6"/>
<dbReference type="HOGENOM" id="CLU_070614_0_0_1"/>
<dbReference type="STRING" id="1173701.A0A066X2F6"/>